<dbReference type="Pfam" id="PF04002">
    <property type="entry name" value="RadC"/>
    <property type="match status" value="1"/>
</dbReference>
<feature type="region of interest" description="Disordered" evidence="7">
    <location>
        <begin position="1"/>
        <end position="25"/>
    </location>
</feature>
<sequence length="245" mass="26466">MHLELVSPPPNGAAKPEPRPTSERPRERMLLFGPAALADVEIIALLLGGGRSLQRAQSVLEAVGGLAGLSRACAHELREIAGIGDATATALAAAVELKRRIDRIELPWDRQLQSPRDAEAFLRSLLHGAAQEHFVVIGLDARQRVRMVRTVGVGTLSRVEVHPREVFRPLLRAGMHSCLIAHNHPSGDATPSEADVVLTERMVRVGLFVGIPVIDHIVISDSGFVSLAELGLLPDELEALQDDDM</sequence>
<evidence type="ECO:0000313" key="9">
    <source>
        <dbReference type="EMBL" id="PRQ04465.1"/>
    </source>
</evidence>
<name>A0A2S9YH70_9BACT</name>
<keyword evidence="5" id="KW-0482">Metalloprotease</keyword>
<keyword evidence="2" id="KW-0479">Metal-binding</keyword>
<dbReference type="PROSITE" id="PS50249">
    <property type="entry name" value="MPN"/>
    <property type="match status" value="1"/>
</dbReference>
<keyword evidence="3" id="KW-0378">Hydrolase</keyword>
<dbReference type="InterPro" id="IPR020891">
    <property type="entry name" value="UPF0758_CS"/>
</dbReference>
<dbReference type="SUPFAM" id="SSF102712">
    <property type="entry name" value="JAB1/MPN domain"/>
    <property type="match status" value="1"/>
</dbReference>
<keyword evidence="10" id="KW-1185">Reference proteome</keyword>
<evidence type="ECO:0000256" key="5">
    <source>
        <dbReference type="ARBA" id="ARBA00023049"/>
    </source>
</evidence>
<dbReference type="NCBIfam" id="TIGR00608">
    <property type="entry name" value="radc"/>
    <property type="match status" value="1"/>
</dbReference>
<dbReference type="InterPro" id="IPR037518">
    <property type="entry name" value="MPN"/>
</dbReference>
<dbReference type="Pfam" id="PF20582">
    <property type="entry name" value="UPF0758_N"/>
    <property type="match status" value="1"/>
</dbReference>
<dbReference type="GO" id="GO:0008237">
    <property type="term" value="F:metallopeptidase activity"/>
    <property type="evidence" value="ECO:0007669"/>
    <property type="project" value="UniProtKB-KW"/>
</dbReference>
<evidence type="ECO:0000256" key="3">
    <source>
        <dbReference type="ARBA" id="ARBA00022801"/>
    </source>
</evidence>
<dbReference type="InterPro" id="IPR025657">
    <property type="entry name" value="RadC_JAB"/>
</dbReference>
<dbReference type="NCBIfam" id="NF000642">
    <property type="entry name" value="PRK00024.1"/>
    <property type="match status" value="1"/>
</dbReference>
<dbReference type="InterPro" id="IPR001405">
    <property type="entry name" value="UPF0758"/>
</dbReference>
<dbReference type="RefSeq" id="WP_181197333.1">
    <property type="nucleotide sequence ID" value="NZ_PVNK01000037.1"/>
</dbReference>
<keyword evidence="1" id="KW-0645">Protease</keyword>
<keyword evidence="4" id="KW-0862">Zinc</keyword>
<protein>
    <recommendedName>
        <fullName evidence="8">MPN domain-containing protein</fullName>
    </recommendedName>
</protein>
<dbReference type="PANTHER" id="PTHR30471:SF3">
    <property type="entry name" value="UPF0758 PROTEIN YEES-RELATED"/>
    <property type="match status" value="1"/>
</dbReference>
<dbReference type="SUPFAM" id="SSF47781">
    <property type="entry name" value="RuvA domain 2-like"/>
    <property type="match status" value="1"/>
</dbReference>
<gene>
    <name evidence="9" type="ORF">ENSA5_06960</name>
</gene>
<evidence type="ECO:0000256" key="2">
    <source>
        <dbReference type="ARBA" id="ARBA00022723"/>
    </source>
</evidence>
<dbReference type="PANTHER" id="PTHR30471">
    <property type="entry name" value="DNA REPAIR PROTEIN RADC"/>
    <property type="match status" value="1"/>
</dbReference>
<dbReference type="EMBL" id="PVNK01000037">
    <property type="protein sequence ID" value="PRQ04465.1"/>
    <property type="molecule type" value="Genomic_DNA"/>
</dbReference>
<evidence type="ECO:0000256" key="6">
    <source>
        <dbReference type="RuleBase" id="RU003797"/>
    </source>
</evidence>
<evidence type="ECO:0000256" key="4">
    <source>
        <dbReference type="ARBA" id="ARBA00022833"/>
    </source>
</evidence>
<dbReference type="AlphaFoldDB" id="A0A2S9YH70"/>
<reference evidence="9 10" key="1">
    <citation type="submission" date="2018-03" db="EMBL/GenBank/DDBJ databases">
        <title>Draft Genome Sequences of the Obligatory Marine Myxobacteria Enhygromyxa salina SWB005.</title>
        <authorList>
            <person name="Poehlein A."/>
            <person name="Moghaddam J.A."/>
            <person name="Harms H."/>
            <person name="Alanjari M."/>
            <person name="Koenig G.M."/>
            <person name="Daniel R."/>
            <person name="Schaeberle T.F."/>
        </authorList>
    </citation>
    <scope>NUCLEOTIDE SEQUENCE [LARGE SCALE GENOMIC DNA]</scope>
    <source>
        <strain evidence="9 10">SWB005</strain>
    </source>
</reference>
<accession>A0A2S9YH70</accession>
<dbReference type="GO" id="GO:0006508">
    <property type="term" value="P:proteolysis"/>
    <property type="evidence" value="ECO:0007669"/>
    <property type="project" value="UniProtKB-KW"/>
</dbReference>
<evidence type="ECO:0000256" key="1">
    <source>
        <dbReference type="ARBA" id="ARBA00022670"/>
    </source>
</evidence>
<dbReference type="GO" id="GO:0046872">
    <property type="term" value="F:metal ion binding"/>
    <property type="evidence" value="ECO:0007669"/>
    <property type="project" value="UniProtKB-KW"/>
</dbReference>
<dbReference type="PROSITE" id="PS01302">
    <property type="entry name" value="UPF0758"/>
    <property type="match status" value="1"/>
</dbReference>
<comment type="caution">
    <text evidence="9">The sequence shown here is derived from an EMBL/GenBank/DDBJ whole genome shotgun (WGS) entry which is preliminary data.</text>
</comment>
<dbReference type="InterPro" id="IPR010994">
    <property type="entry name" value="RuvA_2-like"/>
</dbReference>
<feature type="domain" description="MPN" evidence="8">
    <location>
        <begin position="111"/>
        <end position="233"/>
    </location>
</feature>
<dbReference type="Gene3D" id="3.40.140.10">
    <property type="entry name" value="Cytidine Deaminase, domain 2"/>
    <property type="match status" value="1"/>
</dbReference>
<evidence type="ECO:0000313" key="10">
    <source>
        <dbReference type="Proteomes" id="UP000237968"/>
    </source>
</evidence>
<proteinExistence type="inferred from homology"/>
<comment type="similarity">
    <text evidence="6">Belongs to the UPF0758 family.</text>
</comment>
<dbReference type="CDD" id="cd08071">
    <property type="entry name" value="MPN_DUF2466"/>
    <property type="match status" value="1"/>
</dbReference>
<dbReference type="InterPro" id="IPR046778">
    <property type="entry name" value="UPF0758_N"/>
</dbReference>
<organism evidence="9 10">
    <name type="scientific">Enhygromyxa salina</name>
    <dbReference type="NCBI Taxonomy" id="215803"/>
    <lineage>
        <taxon>Bacteria</taxon>
        <taxon>Pseudomonadati</taxon>
        <taxon>Myxococcota</taxon>
        <taxon>Polyangia</taxon>
        <taxon>Nannocystales</taxon>
        <taxon>Nannocystaceae</taxon>
        <taxon>Enhygromyxa</taxon>
    </lineage>
</organism>
<dbReference type="Proteomes" id="UP000237968">
    <property type="component" value="Unassembled WGS sequence"/>
</dbReference>
<evidence type="ECO:0000256" key="7">
    <source>
        <dbReference type="SAM" id="MobiDB-lite"/>
    </source>
</evidence>
<feature type="compositionally biased region" description="Basic and acidic residues" evidence="7">
    <location>
        <begin position="16"/>
        <end position="25"/>
    </location>
</feature>
<evidence type="ECO:0000259" key="8">
    <source>
        <dbReference type="PROSITE" id="PS50249"/>
    </source>
</evidence>